<evidence type="ECO:0000313" key="2">
    <source>
        <dbReference type="Proteomes" id="UP000677054"/>
    </source>
</evidence>
<evidence type="ECO:0000313" key="1">
    <source>
        <dbReference type="EMBL" id="CAD7242071.1"/>
    </source>
</evidence>
<proteinExistence type="predicted"/>
<dbReference type="EMBL" id="CAJPEV010000212">
    <property type="protein sequence ID" value="CAG0882445.1"/>
    <property type="molecule type" value="Genomic_DNA"/>
</dbReference>
<dbReference type="EMBL" id="LR899729">
    <property type="protein sequence ID" value="CAD7242071.1"/>
    <property type="molecule type" value="Genomic_DNA"/>
</dbReference>
<keyword evidence="2" id="KW-1185">Reference proteome</keyword>
<organism evidence="1">
    <name type="scientific">Darwinula stevensoni</name>
    <dbReference type="NCBI Taxonomy" id="69355"/>
    <lineage>
        <taxon>Eukaryota</taxon>
        <taxon>Metazoa</taxon>
        <taxon>Ecdysozoa</taxon>
        <taxon>Arthropoda</taxon>
        <taxon>Crustacea</taxon>
        <taxon>Oligostraca</taxon>
        <taxon>Ostracoda</taxon>
        <taxon>Podocopa</taxon>
        <taxon>Podocopida</taxon>
        <taxon>Darwinulocopina</taxon>
        <taxon>Darwinuloidea</taxon>
        <taxon>Darwinulidae</taxon>
        <taxon>Darwinula</taxon>
    </lineage>
</organism>
<dbReference type="Proteomes" id="UP000677054">
    <property type="component" value="Unassembled WGS sequence"/>
</dbReference>
<dbReference type="AlphaFoldDB" id="A0A7R9A410"/>
<name>A0A7R9A410_9CRUS</name>
<reference evidence="1" key="1">
    <citation type="submission" date="2020-11" db="EMBL/GenBank/DDBJ databases">
        <authorList>
            <person name="Tran Van P."/>
        </authorList>
    </citation>
    <scope>NUCLEOTIDE SEQUENCE</scope>
</reference>
<gene>
    <name evidence="1" type="ORF">DSTB1V02_LOCUS2044</name>
</gene>
<sequence>MVFQLIRKGWDTIPEVMAAGALGTALYRPDDPRAEPVLHPNPNFKWPDYPEPKCFANEFLPP</sequence>
<accession>A0A7R9A410</accession>
<protein>
    <submittedName>
        <fullName evidence="1">Uncharacterized protein</fullName>
    </submittedName>
</protein>